<dbReference type="OrthoDB" id="283384at2"/>
<evidence type="ECO:0000259" key="2">
    <source>
        <dbReference type="Pfam" id="PF00534"/>
    </source>
</evidence>
<dbReference type="SUPFAM" id="SSF53756">
    <property type="entry name" value="UDP-Glycosyltransferase/glycogen phosphorylase"/>
    <property type="match status" value="1"/>
</dbReference>
<accession>A0A5C5YTU5</accession>
<dbReference type="Proteomes" id="UP000318478">
    <property type="component" value="Unassembled WGS sequence"/>
</dbReference>
<feature type="domain" description="Glycosyl transferase family 1" evidence="2">
    <location>
        <begin position="163"/>
        <end position="312"/>
    </location>
</feature>
<gene>
    <name evidence="4" type="primary">mshA_4</name>
    <name evidence="4" type="ORF">Pla123a_11960</name>
</gene>
<dbReference type="EMBL" id="SJPO01000002">
    <property type="protein sequence ID" value="TWT78405.1"/>
    <property type="molecule type" value="Genomic_DNA"/>
</dbReference>
<evidence type="ECO:0000313" key="4">
    <source>
        <dbReference type="EMBL" id="TWT78405.1"/>
    </source>
</evidence>
<keyword evidence="5" id="KW-1185">Reference proteome</keyword>
<feature type="domain" description="Glycosyltransferase subfamily 4-like N-terminal" evidence="3">
    <location>
        <begin position="62"/>
        <end position="157"/>
    </location>
</feature>
<sequence>MSTGGLSVDFLYRKAFESQFSIESCFARVQEDLSRLGLDNQRVVAPAYSTGFLNRLRILLHAARLSRTRDRILHITGDIYYAAILARAPVSLTIHDLEFINRERGWRRFLLKTIWINAPCARADAITVVSEETKRLLLQTCPKLCPQKVHVIPNSVSDSFKPFPKPAPKETLRILQVGTKPNKNIPLLLQALNGLNCELTIVGPVSEKLRRCVAESDIPTVFKESLSETEMLEVYQDCDLLAFVSLEEGFGMPIVEAQRTLRPVLTSNCSSMPEVAGEGACLVDPRDPASIRAGIERVWKDETYRESLIAKGAANAERFSRGQIADKYLRLFQGLGSQ</sequence>
<dbReference type="AlphaFoldDB" id="A0A5C5YTU5"/>
<dbReference type="PANTHER" id="PTHR46401:SF2">
    <property type="entry name" value="GLYCOSYLTRANSFERASE WBBK-RELATED"/>
    <property type="match status" value="1"/>
</dbReference>
<dbReference type="Pfam" id="PF13439">
    <property type="entry name" value="Glyco_transf_4"/>
    <property type="match status" value="1"/>
</dbReference>
<evidence type="ECO:0000259" key="3">
    <source>
        <dbReference type="Pfam" id="PF13439"/>
    </source>
</evidence>
<keyword evidence="4" id="KW-0328">Glycosyltransferase</keyword>
<dbReference type="Gene3D" id="3.40.50.2000">
    <property type="entry name" value="Glycogen Phosphorylase B"/>
    <property type="match status" value="2"/>
</dbReference>
<dbReference type="GO" id="GO:0009103">
    <property type="term" value="P:lipopolysaccharide biosynthetic process"/>
    <property type="evidence" value="ECO:0007669"/>
    <property type="project" value="TreeGrafter"/>
</dbReference>
<dbReference type="Pfam" id="PF00534">
    <property type="entry name" value="Glycos_transf_1"/>
    <property type="match status" value="1"/>
</dbReference>
<dbReference type="InterPro" id="IPR028098">
    <property type="entry name" value="Glyco_trans_4-like_N"/>
</dbReference>
<comment type="caution">
    <text evidence="4">The sequence shown here is derived from an EMBL/GenBank/DDBJ whole genome shotgun (WGS) entry which is preliminary data.</text>
</comment>
<organism evidence="4 5">
    <name type="scientific">Posidoniimonas polymericola</name>
    <dbReference type="NCBI Taxonomy" id="2528002"/>
    <lineage>
        <taxon>Bacteria</taxon>
        <taxon>Pseudomonadati</taxon>
        <taxon>Planctomycetota</taxon>
        <taxon>Planctomycetia</taxon>
        <taxon>Pirellulales</taxon>
        <taxon>Lacipirellulaceae</taxon>
        <taxon>Posidoniimonas</taxon>
    </lineage>
</organism>
<evidence type="ECO:0000313" key="5">
    <source>
        <dbReference type="Proteomes" id="UP000318478"/>
    </source>
</evidence>
<protein>
    <submittedName>
        <fullName evidence="4">D-inositol-3-phosphate glycosyltransferase</fullName>
        <ecNumber evidence="4">2.4.1.250</ecNumber>
    </submittedName>
</protein>
<dbReference type="CDD" id="cd03809">
    <property type="entry name" value="GT4_MtfB-like"/>
    <property type="match status" value="1"/>
</dbReference>
<reference evidence="4 5" key="1">
    <citation type="submission" date="2019-02" db="EMBL/GenBank/DDBJ databases">
        <title>Deep-cultivation of Planctomycetes and their phenomic and genomic characterization uncovers novel biology.</title>
        <authorList>
            <person name="Wiegand S."/>
            <person name="Jogler M."/>
            <person name="Boedeker C."/>
            <person name="Pinto D."/>
            <person name="Vollmers J."/>
            <person name="Rivas-Marin E."/>
            <person name="Kohn T."/>
            <person name="Peeters S.H."/>
            <person name="Heuer A."/>
            <person name="Rast P."/>
            <person name="Oberbeckmann S."/>
            <person name="Bunk B."/>
            <person name="Jeske O."/>
            <person name="Meyerdierks A."/>
            <person name="Storesund J.E."/>
            <person name="Kallscheuer N."/>
            <person name="Luecker S."/>
            <person name="Lage O.M."/>
            <person name="Pohl T."/>
            <person name="Merkel B.J."/>
            <person name="Hornburger P."/>
            <person name="Mueller R.-W."/>
            <person name="Bruemmer F."/>
            <person name="Labrenz M."/>
            <person name="Spormann A.M."/>
            <person name="Op Den Camp H."/>
            <person name="Overmann J."/>
            <person name="Amann R."/>
            <person name="Jetten M.S.M."/>
            <person name="Mascher T."/>
            <person name="Medema M.H."/>
            <person name="Devos D.P."/>
            <person name="Kaster A.-K."/>
            <person name="Ovreas L."/>
            <person name="Rohde M."/>
            <person name="Galperin M.Y."/>
            <person name="Jogler C."/>
        </authorList>
    </citation>
    <scope>NUCLEOTIDE SEQUENCE [LARGE SCALE GENOMIC DNA]</scope>
    <source>
        <strain evidence="4 5">Pla123a</strain>
    </source>
</reference>
<proteinExistence type="predicted"/>
<evidence type="ECO:0000256" key="1">
    <source>
        <dbReference type="ARBA" id="ARBA00022679"/>
    </source>
</evidence>
<dbReference type="PANTHER" id="PTHR46401">
    <property type="entry name" value="GLYCOSYLTRANSFERASE WBBK-RELATED"/>
    <property type="match status" value="1"/>
</dbReference>
<dbReference type="GO" id="GO:0102710">
    <property type="term" value="F:D-inositol-3-phosphate glycosyltransferase activity"/>
    <property type="evidence" value="ECO:0007669"/>
    <property type="project" value="UniProtKB-EC"/>
</dbReference>
<dbReference type="InterPro" id="IPR001296">
    <property type="entry name" value="Glyco_trans_1"/>
</dbReference>
<keyword evidence="1 4" id="KW-0808">Transferase</keyword>
<name>A0A5C5YTU5_9BACT</name>
<dbReference type="EC" id="2.4.1.250" evidence="4"/>